<accession>A0A2T7PDG8</accession>
<evidence type="ECO:0008006" key="9">
    <source>
        <dbReference type="Google" id="ProtNLM"/>
    </source>
</evidence>
<name>A0A2T7PDG8_POMCA</name>
<dbReference type="PANTHER" id="PTHR31394">
    <property type="entry name" value="TRANSMEMBRANE PROTEIN 199"/>
    <property type="match status" value="1"/>
</dbReference>
<dbReference type="GO" id="GO:0070072">
    <property type="term" value="P:vacuolar proton-transporting V-type ATPase complex assembly"/>
    <property type="evidence" value="ECO:0007669"/>
    <property type="project" value="InterPro"/>
</dbReference>
<reference evidence="7 8" key="1">
    <citation type="submission" date="2018-04" db="EMBL/GenBank/DDBJ databases">
        <title>The genome of golden apple snail Pomacea canaliculata provides insight into stress tolerance and invasive adaptation.</title>
        <authorList>
            <person name="Liu C."/>
            <person name="Liu B."/>
            <person name="Ren Y."/>
            <person name="Zhang Y."/>
            <person name="Wang H."/>
            <person name="Li S."/>
            <person name="Jiang F."/>
            <person name="Yin L."/>
            <person name="Zhang G."/>
            <person name="Qian W."/>
            <person name="Fan W."/>
        </authorList>
    </citation>
    <scope>NUCLEOTIDE SEQUENCE [LARGE SCALE GENOMIC DNA]</scope>
    <source>
        <strain evidence="7">SZHN2017</strain>
        <tissue evidence="7">Muscle</tissue>
    </source>
</reference>
<dbReference type="STRING" id="400727.A0A2T7PDG8"/>
<evidence type="ECO:0000256" key="6">
    <source>
        <dbReference type="SAM" id="Phobius"/>
    </source>
</evidence>
<keyword evidence="5 6" id="KW-0472">Membrane</keyword>
<evidence type="ECO:0000256" key="5">
    <source>
        <dbReference type="ARBA" id="ARBA00023136"/>
    </source>
</evidence>
<evidence type="ECO:0000313" key="7">
    <source>
        <dbReference type="EMBL" id="PVD31462.1"/>
    </source>
</evidence>
<feature type="transmembrane region" description="Helical" evidence="6">
    <location>
        <begin position="65"/>
        <end position="83"/>
    </location>
</feature>
<dbReference type="InterPro" id="IPR021013">
    <property type="entry name" value="ATPase_Vma12"/>
</dbReference>
<evidence type="ECO:0000256" key="1">
    <source>
        <dbReference type="ARBA" id="ARBA00004477"/>
    </source>
</evidence>
<dbReference type="Proteomes" id="UP000245119">
    <property type="component" value="Linkage Group LG4"/>
</dbReference>
<evidence type="ECO:0000256" key="4">
    <source>
        <dbReference type="ARBA" id="ARBA00022989"/>
    </source>
</evidence>
<protein>
    <recommendedName>
        <fullName evidence="9">Transmembrane protein 199</fullName>
    </recommendedName>
</protein>
<dbReference type="OrthoDB" id="19981at2759"/>
<comment type="subcellular location">
    <subcellularLocation>
        <location evidence="1">Endoplasmic reticulum membrane</location>
        <topology evidence="1">Multi-pass membrane protein</topology>
    </subcellularLocation>
</comment>
<sequence length="113" mass="12977">MLADSDLVLPGVKLPPRDPELEARIQRLKALEANREYQRMTQNVDVSRHEEITFREDVKSMNRQLIAVFNFLVTVGGAFAFGYKGVEVAFGSKMFPLHKFYQRTNQDRGDEDA</sequence>
<evidence type="ECO:0000256" key="3">
    <source>
        <dbReference type="ARBA" id="ARBA00022824"/>
    </source>
</evidence>
<evidence type="ECO:0000313" key="8">
    <source>
        <dbReference type="Proteomes" id="UP000245119"/>
    </source>
</evidence>
<comment type="caution">
    <text evidence="7">The sequence shown here is derived from an EMBL/GenBank/DDBJ whole genome shotgun (WGS) entry which is preliminary data.</text>
</comment>
<keyword evidence="2 6" id="KW-0812">Transmembrane</keyword>
<proteinExistence type="predicted"/>
<organism evidence="7 8">
    <name type="scientific">Pomacea canaliculata</name>
    <name type="common">Golden apple snail</name>
    <dbReference type="NCBI Taxonomy" id="400727"/>
    <lineage>
        <taxon>Eukaryota</taxon>
        <taxon>Metazoa</taxon>
        <taxon>Spiralia</taxon>
        <taxon>Lophotrochozoa</taxon>
        <taxon>Mollusca</taxon>
        <taxon>Gastropoda</taxon>
        <taxon>Caenogastropoda</taxon>
        <taxon>Architaenioglossa</taxon>
        <taxon>Ampullarioidea</taxon>
        <taxon>Ampullariidae</taxon>
        <taxon>Pomacea</taxon>
    </lineage>
</organism>
<keyword evidence="3" id="KW-0256">Endoplasmic reticulum</keyword>
<dbReference type="EMBL" id="PZQS01000004">
    <property type="protein sequence ID" value="PVD31462.1"/>
    <property type="molecule type" value="Genomic_DNA"/>
</dbReference>
<dbReference type="Pfam" id="PF11712">
    <property type="entry name" value="Vma12"/>
    <property type="match status" value="1"/>
</dbReference>
<dbReference type="GO" id="GO:0005789">
    <property type="term" value="C:endoplasmic reticulum membrane"/>
    <property type="evidence" value="ECO:0007669"/>
    <property type="project" value="UniProtKB-SubCell"/>
</dbReference>
<evidence type="ECO:0000256" key="2">
    <source>
        <dbReference type="ARBA" id="ARBA00022692"/>
    </source>
</evidence>
<dbReference type="AlphaFoldDB" id="A0A2T7PDG8"/>
<keyword evidence="4 6" id="KW-1133">Transmembrane helix</keyword>
<dbReference type="PANTHER" id="PTHR31394:SF1">
    <property type="entry name" value="TRANSMEMBRANE PROTEIN 199"/>
    <property type="match status" value="1"/>
</dbReference>
<gene>
    <name evidence="7" type="ORF">C0Q70_06874</name>
</gene>
<keyword evidence="8" id="KW-1185">Reference proteome</keyword>